<evidence type="ECO:0000256" key="1">
    <source>
        <dbReference type="SAM" id="MobiDB-lite"/>
    </source>
</evidence>
<feature type="region of interest" description="Disordered" evidence="1">
    <location>
        <begin position="11"/>
        <end position="93"/>
    </location>
</feature>
<dbReference type="Proteomes" id="UP000027138">
    <property type="component" value="Unassembled WGS sequence"/>
</dbReference>
<feature type="compositionally biased region" description="Low complexity" evidence="1">
    <location>
        <begin position="18"/>
        <end position="27"/>
    </location>
</feature>
<name>A0A067JJE6_JATCU</name>
<protein>
    <submittedName>
        <fullName evidence="2">Uncharacterized protein</fullName>
    </submittedName>
</protein>
<organism evidence="2 3">
    <name type="scientific">Jatropha curcas</name>
    <name type="common">Barbados nut</name>
    <dbReference type="NCBI Taxonomy" id="180498"/>
    <lineage>
        <taxon>Eukaryota</taxon>
        <taxon>Viridiplantae</taxon>
        <taxon>Streptophyta</taxon>
        <taxon>Embryophyta</taxon>
        <taxon>Tracheophyta</taxon>
        <taxon>Spermatophyta</taxon>
        <taxon>Magnoliopsida</taxon>
        <taxon>eudicotyledons</taxon>
        <taxon>Gunneridae</taxon>
        <taxon>Pentapetalae</taxon>
        <taxon>rosids</taxon>
        <taxon>fabids</taxon>
        <taxon>Malpighiales</taxon>
        <taxon>Euphorbiaceae</taxon>
        <taxon>Crotonoideae</taxon>
        <taxon>Jatropheae</taxon>
        <taxon>Jatropha</taxon>
    </lineage>
</organism>
<reference evidence="2 3" key="1">
    <citation type="journal article" date="2014" name="PLoS ONE">
        <title>Global Analysis of Gene Expression Profiles in Physic Nut (Jatropha curcas L.) Seedlings Exposed to Salt Stress.</title>
        <authorList>
            <person name="Zhang L."/>
            <person name="Zhang C."/>
            <person name="Wu P."/>
            <person name="Chen Y."/>
            <person name="Li M."/>
            <person name="Jiang H."/>
            <person name="Wu G."/>
        </authorList>
    </citation>
    <scope>NUCLEOTIDE SEQUENCE [LARGE SCALE GENOMIC DNA]</scope>
    <source>
        <strain evidence="3">cv. GZQX0401</strain>
        <tissue evidence="2">Young leaves</tissue>
    </source>
</reference>
<evidence type="ECO:0000313" key="3">
    <source>
        <dbReference type="Proteomes" id="UP000027138"/>
    </source>
</evidence>
<dbReference type="EMBL" id="KK915153">
    <property type="protein sequence ID" value="KDP24012.1"/>
    <property type="molecule type" value="Genomic_DNA"/>
</dbReference>
<dbReference type="AlphaFoldDB" id="A0A067JJE6"/>
<sequence length="93" mass="10458">MPIWYLKCPKNYEDRRTGPGIFFGGPKLPKKPPEQDKSTGRRARPQGRAHPPSRAGMWGGHARLPEVGAPASLRWVRPPSRADTLEGRHDRPL</sequence>
<accession>A0A067JJE6</accession>
<proteinExistence type="predicted"/>
<gene>
    <name evidence="2" type="ORF">JCGZ_27040</name>
</gene>
<keyword evidence="3" id="KW-1185">Reference proteome</keyword>
<feature type="compositionally biased region" description="Basic and acidic residues" evidence="1">
    <location>
        <begin position="83"/>
        <end position="93"/>
    </location>
</feature>
<evidence type="ECO:0000313" key="2">
    <source>
        <dbReference type="EMBL" id="KDP24012.1"/>
    </source>
</evidence>